<dbReference type="PANTHER" id="PTHR30204">
    <property type="entry name" value="REDOX-CYCLING DRUG-SENSING TRANSCRIPTIONAL ACTIVATOR SOXR"/>
    <property type="match status" value="1"/>
</dbReference>
<dbReference type="Gene3D" id="1.10.1660.10">
    <property type="match status" value="1"/>
</dbReference>
<dbReference type="Pfam" id="PF13411">
    <property type="entry name" value="MerR_1"/>
    <property type="match status" value="1"/>
</dbReference>
<dbReference type="GeneID" id="98914345"/>
<dbReference type="InterPro" id="IPR000551">
    <property type="entry name" value="MerR-type_HTH_dom"/>
</dbReference>
<dbReference type="CDD" id="cd00592">
    <property type="entry name" value="HTH_MerR-like"/>
    <property type="match status" value="1"/>
</dbReference>
<evidence type="ECO:0000259" key="6">
    <source>
        <dbReference type="PROSITE" id="PS50937"/>
    </source>
</evidence>
<dbReference type="SMART" id="SM00422">
    <property type="entry name" value="HTH_MERR"/>
    <property type="match status" value="1"/>
</dbReference>
<keyword evidence="8" id="KW-1185">Reference proteome</keyword>
<accession>A0A4R3Z5X2</accession>
<dbReference type="PANTHER" id="PTHR30204:SF69">
    <property type="entry name" value="MERR-FAMILY TRANSCRIPTIONAL REGULATOR"/>
    <property type="match status" value="1"/>
</dbReference>
<gene>
    <name evidence="7" type="ORF">EDD60_102102</name>
</gene>
<dbReference type="GO" id="GO:0003677">
    <property type="term" value="F:DNA binding"/>
    <property type="evidence" value="ECO:0007669"/>
    <property type="project" value="UniProtKB-KW"/>
</dbReference>
<feature type="coiled-coil region" evidence="5">
    <location>
        <begin position="73"/>
        <end position="103"/>
    </location>
</feature>
<evidence type="ECO:0000313" key="8">
    <source>
        <dbReference type="Proteomes" id="UP000295515"/>
    </source>
</evidence>
<name>A0A4R3Z5X2_9FIRM</name>
<evidence type="ECO:0000256" key="4">
    <source>
        <dbReference type="ARBA" id="ARBA00023163"/>
    </source>
</evidence>
<dbReference type="AlphaFoldDB" id="A0A4R3Z5X2"/>
<evidence type="ECO:0000256" key="1">
    <source>
        <dbReference type="ARBA" id="ARBA00022491"/>
    </source>
</evidence>
<dbReference type="EMBL" id="SMCQ01000002">
    <property type="protein sequence ID" value="TCW02137.1"/>
    <property type="molecule type" value="Genomic_DNA"/>
</dbReference>
<evidence type="ECO:0000256" key="5">
    <source>
        <dbReference type="SAM" id="Coils"/>
    </source>
</evidence>
<dbReference type="GO" id="GO:0003700">
    <property type="term" value="F:DNA-binding transcription factor activity"/>
    <property type="evidence" value="ECO:0007669"/>
    <property type="project" value="InterPro"/>
</dbReference>
<comment type="caution">
    <text evidence="7">The sequence shown here is derived from an EMBL/GenBank/DDBJ whole genome shotgun (WGS) entry which is preliminary data.</text>
</comment>
<keyword evidence="3 7" id="KW-0238">DNA-binding</keyword>
<dbReference type="InterPro" id="IPR009061">
    <property type="entry name" value="DNA-bd_dom_put_sf"/>
</dbReference>
<protein>
    <submittedName>
        <fullName evidence="7">DNA-binding transcriptional MerR regulator</fullName>
    </submittedName>
</protein>
<dbReference type="SUPFAM" id="SSF103657">
    <property type="entry name" value="BAR/IMD domain-like"/>
    <property type="match status" value="1"/>
</dbReference>
<organism evidence="7 8">
    <name type="scientific">Longibaculum muris</name>
    <dbReference type="NCBI Taxonomy" id="1796628"/>
    <lineage>
        <taxon>Bacteria</taxon>
        <taxon>Bacillati</taxon>
        <taxon>Bacillota</taxon>
        <taxon>Erysipelotrichia</taxon>
        <taxon>Erysipelotrichales</taxon>
        <taxon>Coprobacillaceae</taxon>
        <taxon>Longibaculum</taxon>
    </lineage>
</organism>
<proteinExistence type="predicted"/>
<evidence type="ECO:0000313" key="7">
    <source>
        <dbReference type="EMBL" id="TCW02137.1"/>
    </source>
</evidence>
<dbReference type="PROSITE" id="PS50937">
    <property type="entry name" value="HTH_MERR_2"/>
    <property type="match status" value="1"/>
</dbReference>
<evidence type="ECO:0000256" key="2">
    <source>
        <dbReference type="ARBA" id="ARBA00023015"/>
    </source>
</evidence>
<keyword evidence="2" id="KW-0805">Transcription regulation</keyword>
<sequence length="286" mass="34025">MTTHEIEHMLGITKQALIYYEKEGMINPKRDENNYRNYSSSDVDILRLILLLRSMEVPIDEIKLILDGKLSIRKALETKKDFINKEKSELELVEQNINEYIQRKKVNIVFDNEVINNHYVNLNVLKDRISFLDVEIYKDEIIGIDVSLCCTKAEAGMYYGIYNLYFVDLDIHTGKDSYSFQLMNNLKVNDLFDFLLEKDMTVNDPMNIIDIYKTYQDPVKLSKYINQHFREWAELYHLDNPRDNFYTVIQKDYINPLKELKNGEVPTVKEQFKELDKLFVNKFKKK</sequence>
<dbReference type="RefSeq" id="WP_066446290.1">
    <property type="nucleotide sequence ID" value="NZ_JANKBF010000003.1"/>
</dbReference>
<keyword evidence="1" id="KW-0678">Repressor</keyword>
<dbReference type="Proteomes" id="UP000295515">
    <property type="component" value="Unassembled WGS sequence"/>
</dbReference>
<dbReference type="SUPFAM" id="SSF46955">
    <property type="entry name" value="Putative DNA-binding domain"/>
    <property type="match status" value="1"/>
</dbReference>
<keyword evidence="4" id="KW-0804">Transcription</keyword>
<dbReference type="InterPro" id="IPR027267">
    <property type="entry name" value="AH/BAR_dom_sf"/>
</dbReference>
<evidence type="ECO:0000256" key="3">
    <source>
        <dbReference type="ARBA" id="ARBA00023125"/>
    </source>
</evidence>
<feature type="domain" description="HTH merR-type" evidence="6">
    <location>
        <begin position="1"/>
        <end position="68"/>
    </location>
</feature>
<reference evidence="7 8" key="1">
    <citation type="submission" date="2019-03" db="EMBL/GenBank/DDBJ databases">
        <title>Genomic Encyclopedia of Type Strains, Phase IV (KMG-IV): sequencing the most valuable type-strain genomes for metagenomic binning, comparative biology and taxonomic classification.</title>
        <authorList>
            <person name="Goeker M."/>
        </authorList>
    </citation>
    <scope>NUCLEOTIDE SEQUENCE [LARGE SCALE GENOMIC DNA]</scope>
    <source>
        <strain evidence="7 8">DSM 29487</strain>
    </source>
</reference>
<dbReference type="InterPro" id="IPR047057">
    <property type="entry name" value="MerR_fam"/>
</dbReference>
<keyword evidence="5" id="KW-0175">Coiled coil</keyword>